<proteinExistence type="predicted"/>
<reference evidence="2" key="1">
    <citation type="journal article" date="2011" name="PLoS Biol.">
        <title>Gene gain and loss during evolution of obligate parasitism in the white rust pathogen of Arabidopsis thaliana.</title>
        <authorList>
            <person name="Kemen E."/>
            <person name="Gardiner A."/>
            <person name="Schultz-Larsen T."/>
            <person name="Kemen A.C."/>
            <person name="Balmuth A.L."/>
            <person name="Robert-Seilaniantz A."/>
            <person name="Bailey K."/>
            <person name="Holub E."/>
            <person name="Studholme D.J."/>
            <person name="Maclean D."/>
            <person name="Jones J.D."/>
        </authorList>
    </citation>
    <scope>NUCLEOTIDE SEQUENCE</scope>
</reference>
<sequence>MLQVEQYVAFLDEAKAYKLRPGVEYLQYAARKINQKYFIPPARLQVDMSREMPEEVGGKLLHPSVDLFKKIFNRIRNDMLRDSFSRFVRSNQYQELVKAVDRMLGSPATTFGKL</sequence>
<dbReference type="Pfam" id="PF00615">
    <property type="entry name" value="RGS"/>
    <property type="match status" value="1"/>
</dbReference>
<dbReference type="SUPFAM" id="SSF48097">
    <property type="entry name" value="Regulator of G-protein signaling, RGS"/>
    <property type="match status" value="1"/>
</dbReference>
<dbReference type="EMBL" id="FR824660">
    <property type="protein sequence ID" value="CCA27756.1"/>
    <property type="molecule type" value="Genomic_DNA"/>
</dbReference>
<dbReference type="AlphaFoldDB" id="F0X1Q6"/>
<dbReference type="PROSITE" id="PS50132">
    <property type="entry name" value="RGS"/>
    <property type="match status" value="1"/>
</dbReference>
<name>F0X1Q6_9STRA</name>
<protein>
    <submittedName>
        <fullName evidence="2">Regulator of G protein signaling putative</fullName>
    </submittedName>
</protein>
<dbReference type="InterPro" id="IPR036305">
    <property type="entry name" value="RGS_sf"/>
</dbReference>
<organism evidence="2">
    <name type="scientific">Albugo laibachii Nc14</name>
    <dbReference type="NCBI Taxonomy" id="890382"/>
    <lineage>
        <taxon>Eukaryota</taxon>
        <taxon>Sar</taxon>
        <taxon>Stramenopiles</taxon>
        <taxon>Oomycota</taxon>
        <taxon>Peronosporomycetes</taxon>
        <taxon>Albuginales</taxon>
        <taxon>Albuginaceae</taxon>
        <taxon>Albugo</taxon>
    </lineage>
</organism>
<accession>F0X1Q6</accession>
<reference evidence="2" key="2">
    <citation type="submission" date="2011-02" db="EMBL/GenBank/DDBJ databases">
        <authorList>
            <person name="MacLean D."/>
        </authorList>
    </citation>
    <scope>NUCLEOTIDE SEQUENCE</scope>
</reference>
<dbReference type="HOGENOM" id="CLU_2125711_0_0_1"/>
<gene>
    <name evidence="2" type="primary">AlNc14C668G12371</name>
    <name evidence="2" type="ORF">ALNC14_139000</name>
</gene>
<dbReference type="InterPro" id="IPR016137">
    <property type="entry name" value="RGS"/>
</dbReference>
<evidence type="ECO:0000313" key="2">
    <source>
        <dbReference type="EMBL" id="CCA27756.1"/>
    </source>
</evidence>
<dbReference type="InterPro" id="IPR044926">
    <property type="entry name" value="RGS_subdomain_2"/>
</dbReference>
<dbReference type="Gene3D" id="1.10.167.10">
    <property type="entry name" value="Regulator of G-protein Signalling 4, domain 2"/>
    <property type="match status" value="1"/>
</dbReference>
<feature type="domain" description="RGS" evidence="1">
    <location>
        <begin position="5"/>
        <end position="97"/>
    </location>
</feature>
<evidence type="ECO:0000259" key="1">
    <source>
        <dbReference type="PROSITE" id="PS50132"/>
    </source>
</evidence>